<dbReference type="AlphaFoldDB" id="A0A0A8ZT97"/>
<proteinExistence type="predicted"/>
<accession>A0A0A8ZT97</accession>
<sequence length="40" mass="4497">MTSSIVIPFPDWPFSSVSFMFDTSNRPNKSSLVLSRSFIA</sequence>
<protein>
    <submittedName>
        <fullName evidence="1">Uncharacterized protein</fullName>
    </submittedName>
</protein>
<organism evidence="1">
    <name type="scientific">Arundo donax</name>
    <name type="common">Giant reed</name>
    <name type="synonym">Donax arundinaceus</name>
    <dbReference type="NCBI Taxonomy" id="35708"/>
    <lineage>
        <taxon>Eukaryota</taxon>
        <taxon>Viridiplantae</taxon>
        <taxon>Streptophyta</taxon>
        <taxon>Embryophyta</taxon>
        <taxon>Tracheophyta</taxon>
        <taxon>Spermatophyta</taxon>
        <taxon>Magnoliopsida</taxon>
        <taxon>Liliopsida</taxon>
        <taxon>Poales</taxon>
        <taxon>Poaceae</taxon>
        <taxon>PACMAD clade</taxon>
        <taxon>Arundinoideae</taxon>
        <taxon>Arundineae</taxon>
        <taxon>Arundo</taxon>
    </lineage>
</organism>
<dbReference type="EMBL" id="GBRH01256967">
    <property type="protein sequence ID" value="JAD40928.1"/>
    <property type="molecule type" value="Transcribed_RNA"/>
</dbReference>
<reference evidence="1" key="1">
    <citation type="submission" date="2014-09" db="EMBL/GenBank/DDBJ databases">
        <authorList>
            <person name="Magalhaes I.L.F."/>
            <person name="Oliveira U."/>
            <person name="Santos F.R."/>
            <person name="Vidigal T.H.D.A."/>
            <person name="Brescovit A.D."/>
            <person name="Santos A.J."/>
        </authorList>
    </citation>
    <scope>NUCLEOTIDE SEQUENCE</scope>
    <source>
        <tissue evidence="1">Shoot tissue taken approximately 20 cm above the soil surface</tissue>
    </source>
</reference>
<evidence type="ECO:0000313" key="1">
    <source>
        <dbReference type="EMBL" id="JAD40928.1"/>
    </source>
</evidence>
<reference evidence="1" key="2">
    <citation type="journal article" date="2015" name="Data Brief">
        <title>Shoot transcriptome of the giant reed, Arundo donax.</title>
        <authorList>
            <person name="Barrero R.A."/>
            <person name="Guerrero F.D."/>
            <person name="Moolhuijzen P."/>
            <person name="Goolsby J.A."/>
            <person name="Tidwell J."/>
            <person name="Bellgard S.E."/>
            <person name="Bellgard M.I."/>
        </authorList>
    </citation>
    <scope>NUCLEOTIDE SEQUENCE</scope>
    <source>
        <tissue evidence="1">Shoot tissue taken approximately 20 cm above the soil surface</tissue>
    </source>
</reference>
<name>A0A0A8ZT97_ARUDO</name>